<evidence type="ECO:0000256" key="15">
    <source>
        <dbReference type="RuleBase" id="RU364006"/>
    </source>
</evidence>
<evidence type="ECO:0000256" key="8">
    <source>
        <dbReference type="ARBA" id="ARBA00022833"/>
    </source>
</evidence>
<comment type="catalytic activity">
    <reaction evidence="11 15">
        <text>cytidine + H2O + H(+) = uridine + NH4(+)</text>
        <dbReference type="Rhea" id="RHEA:16069"/>
        <dbReference type="ChEBI" id="CHEBI:15377"/>
        <dbReference type="ChEBI" id="CHEBI:15378"/>
        <dbReference type="ChEBI" id="CHEBI:16704"/>
        <dbReference type="ChEBI" id="CHEBI:17562"/>
        <dbReference type="ChEBI" id="CHEBI:28938"/>
        <dbReference type="EC" id="3.5.4.5"/>
    </reaction>
</comment>
<dbReference type="InterPro" id="IPR050202">
    <property type="entry name" value="Cyt/Deoxycyt_deaminase"/>
</dbReference>
<dbReference type="CDD" id="cd01283">
    <property type="entry name" value="cytidine_deaminase"/>
    <property type="match status" value="1"/>
</dbReference>
<evidence type="ECO:0000256" key="9">
    <source>
        <dbReference type="ARBA" id="ARBA00032005"/>
    </source>
</evidence>
<keyword evidence="7 15" id="KW-0378">Hydrolase</keyword>
<evidence type="ECO:0000256" key="12">
    <source>
        <dbReference type="PIRSR" id="PIRSR606262-1"/>
    </source>
</evidence>
<dbReference type="AlphaFoldDB" id="K6YTN1"/>
<dbReference type="NCBIfam" id="TIGR01354">
    <property type="entry name" value="cyt_deam_tetra"/>
    <property type="match status" value="1"/>
</dbReference>
<comment type="cofactor">
    <cofactor evidence="1 14 15">
        <name>Zn(2+)</name>
        <dbReference type="ChEBI" id="CHEBI:29105"/>
    </cofactor>
</comment>
<feature type="binding site" evidence="14">
    <location>
        <position position="55"/>
    </location>
    <ligand>
        <name>Zn(2+)</name>
        <dbReference type="ChEBI" id="CHEBI:29105"/>
        <note>catalytic</note>
    </ligand>
</feature>
<dbReference type="Proteomes" id="UP000006334">
    <property type="component" value="Unassembled WGS sequence"/>
</dbReference>
<dbReference type="InterPro" id="IPR006262">
    <property type="entry name" value="Cyt_deam_tetra"/>
</dbReference>
<evidence type="ECO:0000256" key="13">
    <source>
        <dbReference type="PIRSR" id="PIRSR606262-2"/>
    </source>
</evidence>
<dbReference type="Pfam" id="PF00383">
    <property type="entry name" value="dCMP_cyt_deam_1"/>
    <property type="match status" value="1"/>
</dbReference>
<evidence type="ECO:0000313" key="17">
    <source>
        <dbReference type="EMBL" id="GAC14650.1"/>
    </source>
</evidence>
<dbReference type="InterPro" id="IPR002125">
    <property type="entry name" value="CMP_dCMP_dom"/>
</dbReference>
<evidence type="ECO:0000256" key="2">
    <source>
        <dbReference type="ARBA" id="ARBA00003949"/>
    </source>
</evidence>
<evidence type="ECO:0000256" key="5">
    <source>
        <dbReference type="ARBA" id="ARBA00018266"/>
    </source>
</evidence>
<evidence type="ECO:0000256" key="7">
    <source>
        <dbReference type="ARBA" id="ARBA00022801"/>
    </source>
</evidence>
<evidence type="ECO:0000259" key="16">
    <source>
        <dbReference type="PROSITE" id="PS51747"/>
    </source>
</evidence>
<evidence type="ECO:0000256" key="3">
    <source>
        <dbReference type="ARBA" id="ARBA00006576"/>
    </source>
</evidence>
<evidence type="ECO:0000256" key="11">
    <source>
        <dbReference type="ARBA" id="ARBA00049558"/>
    </source>
</evidence>
<protein>
    <recommendedName>
        <fullName evidence="5 15">Cytidine deaminase</fullName>
        <ecNumber evidence="4 15">3.5.4.5</ecNumber>
    </recommendedName>
    <alternativeName>
        <fullName evidence="9 15">Cytidine aminohydrolase</fullName>
    </alternativeName>
</protein>
<evidence type="ECO:0000256" key="4">
    <source>
        <dbReference type="ARBA" id="ARBA00012783"/>
    </source>
</evidence>
<dbReference type="PROSITE" id="PS00903">
    <property type="entry name" value="CYT_DCMP_DEAMINASES_1"/>
    <property type="match status" value="1"/>
</dbReference>
<sequence length="130" mass="14051">MDNSTQKLIQAAKLAQQNAYAPYSNFQVGSAILADNGKVYAGCNIENAAYPLGQCAEAGAIAAMILDGGTKIEKILIASPNEKRCPPCGGCRQKIKEFANQNTQILMYDTQENITTVDMKTLLPFAFELD</sequence>
<evidence type="ECO:0000256" key="1">
    <source>
        <dbReference type="ARBA" id="ARBA00001947"/>
    </source>
</evidence>
<dbReference type="Gene3D" id="3.40.140.10">
    <property type="entry name" value="Cytidine Deaminase, domain 2"/>
    <property type="match status" value="1"/>
</dbReference>
<dbReference type="EMBL" id="BAEN01000038">
    <property type="protein sequence ID" value="GAC14650.1"/>
    <property type="molecule type" value="Genomic_DNA"/>
</dbReference>
<organism evidence="17 18">
    <name type="scientific">Aliiglaciecola lipolytica E3</name>
    <dbReference type="NCBI Taxonomy" id="1127673"/>
    <lineage>
        <taxon>Bacteria</taxon>
        <taxon>Pseudomonadati</taxon>
        <taxon>Pseudomonadota</taxon>
        <taxon>Gammaproteobacteria</taxon>
        <taxon>Alteromonadales</taxon>
        <taxon>Alteromonadaceae</taxon>
        <taxon>Aliiglaciecola</taxon>
    </lineage>
</organism>
<comment type="similarity">
    <text evidence="3 15">Belongs to the cytidine and deoxycytidylate deaminase family.</text>
</comment>
<dbReference type="GO" id="GO:0042802">
    <property type="term" value="F:identical protein binding"/>
    <property type="evidence" value="ECO:0007669"/>
    <property type="project" value="UniProtKB-ARBA"/>
</dbReference>
<feature type="domain" description="CMP/dCMP-type deaminase" evidence="16">
    <location>
        <begin position="3"/>
        <end position="130"/>
    </location>
</feature>
<comment type="caution">
    <text evidence="17">The sequence shown here is derived from an EMBL/GenBank/DDBJ whole genome shotgun (WGS) entry which is preliminary data.</text>
</comment>
<evidence type="ECO:0000256" key="10">
    <source>
        <dbReference type="ARBA" id="ARBA00049252"/>
    </source>
</evidence>
<feature type="binding site" evidence="14">
    <location>
        <position position="88"/>
    </location>
    <ligand>
        <name>Zn(2+)</name>
        <dbReference type="ChEBI" id="CHEBI:29105"/>
        <note>catalytic</note>
    </ligand>
</feature>
<keyword evidence="6 14" id="KW-0479">Metal-binding</keyword>
<keyword evidence="18" id="KW-1185">Reference proteome</keyword>
<feature type="active site" description="Proton donor" evidence="12">
    <location>
        <position position="57"/>
    </location>
</feature>
<dbReference type="eggNOG" id="COG0295">
    <property type="taxonomic scope" value="Bacteria"/>
</dbReference>
<proteinExistence type="inferred from homology"/>
<dbReference type="GO" id="GO:0004126">
    <property type="term" value="F:cytidine deaminase activity"/>
    <property type="evidence" value="ECO:0007669"/>
    <property type="project" value="UniProtKB-UniRule"/>
</dbReference>
<feature type="binding site" evidence="14">
    <location>
        <position position="91"/>
    </location>
    <ligand>
        <name>Zn(2+)</name>
        <dbReference type="ChEBI" id="CHEBI:29105"/>
        <note>catalytic</note>
    </ligand>
</feature>
<dbReference type="PROSITE" id="PS51747">
    <property type="entry name" value="CYT_DCMP_DEAMINASES_2"/>
    <property type="match status" value="1"/>
</dbReference>
<dbReference type="InterPro" id="IPR016193">
    <property type="entry name" value="Cytidine_deaminase-like"/>
</dbReference>
<evidence type="ECO:0000256" key="6">
    <source>
        <dbReference type="ARBA" id="ARBA00022723"/>
    </source>
</evidence>
<evidence type="ECO:0000313" key="18">
    <source>
        <dbReference type="Proteomes" id="UP000006334"/>
    </source>
</evidence>
<dbReference type="PANTHER" id="PTHR11644:SF2">
    <property type="entry name" value="CYTIDINE DEAMINASE"/>
    <property type="match status" value="1"/>
</dbReference>
<keyword evidence="8 14" id="KW-0862">Zinc</keyword>
<dbReference type="FunFam" id="3.40.140.10:FF:000008">
    <property type="entry name" value="Cytidine deaminase"/>
    <property type="match status" value="1"/>
</dbReference>
<feature type="binding site" evidence="13">
    <location>
        <begin position="44"/>
        <end position="50"/>
    </location>
    <ligand>
        <name>substrate</name>
    </ligand>
</feature>
<dbReference type="SUPFAM" id="SSF53927">
    <property type="entry name" value="Cytidine deaminase-like"/>
    <property type="match status" value="1"/>
</dbReference>
<dbReference type="GO" id="GO:0055086">
    <property type="term" value="P:nucleobase-containing small molecule metabolic process"/>
    <property type="evidence" value="ECO:0007669"/>
    <property type="project" value="UniProtKB-ARBA"/>
</dbReference>
<gene>
    <name evidence="17" type="primary">cdd</name>
    <name evidence="17" type="ORF">GLIP_2022</name>
</gene>
<comment type="catalytic activity">
    <reaction evidence="10 15">
        <text>2'-deoxycytidine + H2O + H(+) = 2'-deoxyuridine + NH4(+)</text>
        <dbReference type="Rhea" id="RHEA:13433"/>
        <dbReference type="ChEBI" id="CHEBI:15377"/>
        <dbReference type="ChEBI" id="CHEBI:15378"/>
        <dbReference type="ChEBI" id="CHEBI:15698"/>
        <dbReference type="ChEBI" id="CHEBI:16450"/>
        <dbReference type="ChEBI" id="CHEBI:28938"/>
        <dbReference type="EC" id="3.5.4.5"/>
    </reaction>
</comment>
<reference evidence="17 18" key="1">
    <citation type="journal article" date="2017" name="Antonie Van Leeuwenhoek">
        <title>Rhizobium rhizosphaerae sp. nov., a novel species isolated from rice rhizosphere.</title>
        <authorList>
            <person name="Zhao J.J."/>
            <person name="Zhang J."/>
            <person name="Zhang R.J."/>
            <person name="Zhang C.W."/>
            <person name="Yin H.Q."/>
            <person name="Zhang X.X."/>
        </authorList>
    </citation>
    <scope>NUCLEOTIDE SEQUENCE [LARGE SCALE GENOMIC DNA]</scope>
    <source>
        <strain evidence="17 18">E3</strain>
    </source>
</reference>
<comment type="function">
    <text evidence="2 15">This enzyme scavenges exogenous and endogenous cytidine and 2'-deoxycytidine for UMP synthesis.</text>
</comment>
<dbReference type="STRING" id="1127673.GLIP_2022"/>
<dbReference type="InterPro" id="IPR016192">
    <property type="entry name" value="APOBEC/CMP_deaminase_Zn-bd"/>
</dbReference>
<dbReference type="GO" id="GO:0008270">
    <property type="term" value="F:zinc ion binding"/>
    <property type="evidence" value="ECO:0007669"/>
    <property type="project" value="UniProtKB-UniRule"/>
</dbReference>
<dbReference type="GO" id="GO:0005829">
    <property type="term" value="C:cytosol"/>
    <property type="evidence" value="ECO:0007669"/>
    <property type="project" value="TreeGrafter"/>
</dbReference>
<accession>K6YTN1</accession>
<dbReference type="PANTHER" id="PTHR11644">
    <property type="entry name" value="CYTIDINE DEAMINASE"/>
    <property type="match status" value="1"/>
</dbReference>
<dbReference type="NCBIfam" id="NF004064">
    <property type="entry name" value="PRK05578.1"/>
    <property type="match status" value="1"/>
</dbReference>
<dbReference type="EC" id="3.5.4.5" evidence="4 15"/>
<evidence type="ECO:0000256" key="14">
    <source>
        <dbReference type="PIRSR" id="PIRSR606262-3"/>
    </source>
</evidence>
<name>K6YTN1_9ALTE</name>
<dbReference type="GO" id="GO:0072527">
    <property type="term" value="P:pyrimidine-containing compound metabolic process"/>
    <property type="evidence" value="ECO:0007669"/>
    <property type="project" value="UniProtKB-ARBA"/>
</dbReference>